<dbReference type="PANTHER" id="PTHR10026">
    <property type="entry name" value="CYCLIN"/>
    <property type="match status" value="1"/>
</dbReference>
<gene>
    <name evidence="3" type="ORF">CYMTET_27489</name>
</gene>
<dbReference type="Pfam" id="PF00134">
    <property type="entry name" value="Cyclin_N"/>
    <property type="match status" value="1"/>
</dbReference>
<dbReference type="EMBL" id="LGRX02015111">
    <property type="protein sequence ID" value="KAK3263724.1"/>
    <property type="molecule type" value="Genomic_DNA"/>
</dbReference>
<dbReference type="CDD" id="cd20546">
    <property type="entry name" value="CYCLIN_SpCG1C_ScCTK2-like_rpt2"/>
    <property type="match status" value="1"/>
</dbReference>
<feature type="compositionally biased region" description="Basic and acidic residues" evidence="1">
    <location>
        <begin position="282"/>
        <end position="300"/>
    </location>
</feature>
<accession>A0AAE0FPW5</accession>
<evidence type="ECO:0000313" key="4">
    <source>
        <dbReference type="Proteomes" id="UP001190700"/>
    </source>
</evidence>
<feature type="region of interest" description="Disordered" evidence="1">
    <location>
        <begin position="220"/>
        <end position="429"/>
    </location>
</feature>
<dbReference type="SUPFAM" id="SSF47954">
    <property type="entry name" value="Cyclin-like"/>
    <property type="match status" value="2"/>
</dbReference>
<evidence type="ECO:0000256" key="1">
    <source>
        <dbReference type="SAM" id="MobiDB-lite"/>
    </source>
</evidence>
<feature type="non-terminal residue" evidence="3">
    <location>
        <position position="1"/>
    </location>
</feature>
<dbReference type="AlphaFoldDB" id="A0AAE0FPW5"/>
<dbReference type="Proteomes" id="UP001190700">
    <property type="component" value="Unassembled WGS sequence"/>
</dbReference>
<reference evidence="3 4" key="1">
    <citation type="journal article" date="2015" name="Genome Biol. Evol.">
        <title>Comparative Genomics of a Bacterivorous Green Alga Reveals Evolutionary Causalities and Consequences of Phago-Mixotrophic Mode of Nutrition.</title>
        <authorList>
            <person name="Burns J.A."/>
            <person name="Paasch A."/>
            <person name="Narechania A."/>
            <person name="Kim E."/>
        </authorList>
    </citation>
    <scope>NUCLEOTIDE SEQUENCE [LARGE SCALE GENOMIC DNA]</scope>
    <source>
        <strain evidence="3 4">PLY_AMNH</strain>
    </source>
</reference>
<dbReference type="GO" id="GO:0016538">
    <property type="term" value="F:cyclin-dependent protein serine/threonine kinase regulator activity"/>
    <property type="evidence" value="ECO:0007669"/>
    <property type="project" value="InterPro"/>
</dbReference>
<feature type="compositionally biased region" description="Basic and acidic residues" evidence="1">
    <location>
        <begin position="352"/>
        <end position="377"/>
    </location>
</feature>
<proteinExistence type="predicted"/>
<evidence type="ECO:0000313" key="3">
    <source>
        <dbReference type="EMBL" id="KAK3263724.1"/>
    </source>
</evidence>
<comment type="caution">
    <text evidence="3">The sequence shown here is derived from an EMBL/GenBank/DDBJ whole genome shotgun (WGS) entry which is preliminary data.</text>
</comment>
<organism evidence="3 4">
    <name type="scientific">Cymbomonas tetramitiformis</name>
    <dbReference type="NCBI Taxonomy" id="36881"/>
    <lineage>
        <taxon>Eukaryota</taxon>
        <taxon>Viridiplantae</taxon>
        <taxon>Chlorophyta</taxon>
        <taxon>Pyramimonadophyceae</taxon>
        <taxon>Pyramimonadales</taxon>
        <taxon>Pyramimonadaceae</taxon>
        <taxon>Cymbomonas</taxon>
    </lineage>
</organism>
<feature type="compositionally biased region" description="Low complexity" evidence="1">
    <location>
        <begin position="222"/>
        <end position="235"/>
    </location>
</feature>
<name>A0AAE0FPW5_9CHLO</name>
<evidence type="ECO:0000259" key="2">
    <source>
        <dbReference type="Pfam" id="PF00134"/>
    </source>
</evidence>
<dbReference type="GO" id="GO:0006357">
    <property type="term" value="P:regulation of transcription by RNA polymerase II"/>
    <property type="evidence" value="ECO:0007669"/>
    <property type="project" value="InterPro"/>
</dbReference>
<dbReference type="InterPro" id="IPR006671">
    <property type="entry name" value="Cyclin_N"/>
</dbReference>
<feature type="domain" description="Cyclin N-terminal" evidence="2">
    <location>
        <begin position="5"/>
        <end position="109"/>
    </location>
</feature>
<dbReference type="Gene3D" id="1.10.472.10">
    <property type="entry name" value="Cyclin-like"/>
    <property type="match status" value="2"/>
</dbReference>
<dbReference type="InterPro" id="IPR036915">
    <property type="entry name" value="Cyclin-like_sf"/>
</dbReference>
<protein>
    <recommendedName>
        <fullName evidence="2">Cyclin N-terminal domain-containing protein</fullName>
    </recommendedName>
</protein>
<dbReference type="InterPro" id="IPR043198">
    <property type="entry name" value="Cyclin/Ssn8"/>
</dbReference>
<keyword evidence="4" id="KW-1185">Reference proteome</keyword>
<sequence>ESGIRLQVPQLTIATATVFTHIFFCHQSHAHHDHKVVAAACLFLAGKVEETPKALQQVISTTYQIKNRKDKAGAESIKLPPPKKEVLEAEKELVLIAERTILHTLNYNFEVEHPYKYLLTTIPKASPKVAANRELTQIAWNLVNDSYSTLLSLQFEPLKLAVVAITLAAELLKYNIGSTGENGEKPWWNSIKDFHLPKHEKDAIVKEILAQYETTGQSERIASASQADSSSAAGSVNKSGRAHASTSADTKAVLDGAKADEQPAKASRPENAPTNHSNGLRKLTESDPKIGESRDGEQSKSRSLNGVGKDGHRESRSSQGHKPLELSGEPHCWPSRPSENGTALPSTAEDGTSVKEEGHQRLTERARDPASDKRGQDGDILDQDSERIAIAAGISQKRSRSLESVEEGELPPPKAFRAEAIGTSTGSSL</sequence>